<dbReference type="SUPFAM" id="SSF51206">
    <property type="entry name" value="cAMP-binding domain-like"/>
    <property type="match status" value="1"/>
</dbReference>
<reference evidence="3" key="1">
    <citation type="submission" date="2017-02" db="EMBL/GenBank/DDBJ databases">
        <authorList>
            <person name="Varghese N."/>
            <person name="Submissions S."/>
        </authorList>
    </citation>
    <scope>NUCLEOTIDE SEQUENCE [LARGE SCALE GENOMIC DNA]</scope>
    <source>
        <strain evidence="3">ATCC 25662</strain>
    </source>
</reference>
<dbReference type="InterPro" id="IPR000595">
    <property type="entry name" value="cNMP-bd_dom"/>
</dbReference>
<dbReference type="SUPFAM" id="SSF46785">
    <property type="entry name" value="Winged helix' DNA-binding domain"/>
    <property type="match status" value="1"/>
</dbReference>
<dbReference type="OrthoDB" id="9127033at2"/>
<dbReference type="EMBL" id="FUWY01000007">
    <property type="protein sequence ID" value="SJZ94792.1"/>
    <property type="molecule type" value="Genomic_DNA"/>
</dbReference>
<proteinExistence type="predicted"/>
<gene>
    <name evidence="2" type="ORF">SAMN02745191_2149</name>
</gene>
<dbReference type="InterPro" id="IPR036390">
    <property type="entry name" value="WH_DNA-bd_sf"/>
</dbReference>
<evidence type="ECO:0000313" key="3">
    <source>
        <dbReference type="Proteomes" id="UP000243297"/>
    </source>
</evidence>
<feature type="domain" description="Cyclic nucleotide-binding" evidence="1">
    <location>
        <begin position="24"/>
        <end position="115"/>
    </location>
</feature>
<dbReference type="Gene3D" id="2.60.120.10">
    <property type="entry name" value="Jelly Rolls"/>
    <property type="match status" value="1"/>
</dbReference>
<accession>A0A1T4PTG0</accession>
<evidence type="ECO:0000313" key="2">
    <source>
        <dbReference type="EMBL" id="SJZ94792.1"/>
    </source>
</evidence>
<dbReference type="InterPro" id="IPR018490">
    <property type="entry name" value="cNMP-bd_dom_sf"/>
</dbReference>
<organism evidence="2 3">
    <name type="scientific">Anaerorhabdus furcosa</name>
    <dbReference type="NCBI Taxonomy" id="118967"/>
    <lineage>
        <taxon>Bacteria</taxon>
        <taxon>Bacillati</taxon>
        <taxon>Bacillota</taxon>
        <taxon>Erysipelotrichia</taxon>
        <taxon>Erysipelotrichales</taxon>
        <taxon>Erysipelotrichaceae</taxon>
        <taxon>Anaerorhabdus</taxon>
    </lineage>
</organism>
<dbReference type="CDD" id="cd00038">
    <property type="entry name" value="CAP_ED"/>
    <property type="match status" value="1"/>
</dbReference>
<protein>
    <submittedName>
        <fullName evidence="2">cAMP-binding domain of CRP or a regulatory subunit of cAMP-dependent protein kinases</fullName>
    </submittedName>
</protein>
<dbReference type="RefSeq" id="WP_078712545.1">
    <property type="nucleotide sequence ID" value="NZ_FUWY01000007.1"/>
</dbReference>
<sequence length="224" mass="24908">MRKSNLSTSHEDLLKKMGINSNELSSLFVLNYLPGETIYQEGYPITWLGIVLRGKAKVCCSSPNGNHLVLCYFVSSGIIGGIEMMSNTPNATASLIALTEFECIAIPFDSNIHVLKQSLIFIEQLCSQLSVNLVRSSSNFVSSSLYTGKQRLCSYILESSHKGIFSDVLTDVASSIGLSYRHMFRILSELCHEKILIKKENGYLINDLKQLKQNAIHSPNTQHT</sequence>
<dbReference type="GO" id="GO:0016301">
    <property type="term" value="F:kinase activity"/>
    <property type="evidence" value="ECO:0007669"/>
    <property type="project" value="UniProtKB-KW"/>
</dbReference>
<keyword evidence="2" id="KW-0418">Kinase</keyword>
<keyword evidence="3" id="KW-1185">Reference proteome</keyword>
<name>A0A1T4PTG0_9FIRM</name>
<evidence type="ECO:0000259" key="1">
    <source>
        <dbReference type="PROSITE" id="PS50042"/>
    </source>
</evidence>
<keyword evidence="2" id="KW-0808">Transferase</keyword>
<dbReference type="PROSITE" id="PS50042">
    <property type="entry name" value="CNMP_BINDING_3"/>
    <property type="match status" value="1"/>
</dbReference>
<dbReference type="Pfam" id="PF00027">
    <property type="entry name" value="cNMP_binding"/>
    <property type="match status" value="1"/>
</dbReference>
<dbReference type="Proteomes" id="UP000243297">
    <property type="component" value="Unassembled WGS sequence"/>
</dbReference>
<dbReference type="InterPro" id="IPR014710">
    <property type="entry name" value="RmlC-like_jellyroll"/>
</dbReference>
<dbReference type="STRING" id="118967.SAMN02745191_2149"/>
<dbReference type="AlphaFoldDB" id="A0A1T4PTG0"/>